<evidence type="ECO:0000313" key="3">
    <source>
        <dbReference type="Proteomes" id="UP000239340"/>
    </source>
</evidence>
<gene>
    <name evidence="2" type="ORF">NXT3_PB00270</name>
</gene>
<protein>
    <submittedName>
        <fullName evidence="2">Uncharacterized protein</fullName>
    </submittedName>
</protein>
<evidence type="ECO:0000313" key="2">
    <source>
        <dbReference type="EMBL" id="AUX78928.1"/>
    </source>
</evidence>
<dbReference type="AlphaFoldDB" id="A0A2L0HBQ0"/>
<dbReference type="EMBL" id="CP024309">
    <property type="protein sequence ID" value="AUX78928.1"/>
    <property type="molecule type" value="Genomic_DNA"/>
</dbReference>
<name>A0A2L0HBQ0_RHIFR</name>
<dbReference type="Proteomes" id="UP000239340">
    <property type="component" value="Plasmid pSfreNXT3b"/>
</dbReference>
<evidence type="ECO:0000256" key="1">
    <source>
        <dbReference type="SAM" id="MobiDB-lite"/>
    </source>
</evidence>
<accession>A0A2L0HBQ0</accession>
<sequence>MRRPPKWSLQKSPRLKRFGIRRSRRATQRNKCGRDHKHPMDRCRGILGDLSTRTSTSRRSRNACSPPRLRRAQAAEGRDRQLASILDGFLLEAGQVHPLPAHYRQTAAHQGH</sequence>
<feature type="region of interest" description="Disordered" evidence="1">
    <location>
        <begin position="21"/>
        <end position="78"/>
    </location>
</feature>
<proteinExistence type="predicted"/>
<organism evidence="2 3">
    <name type="scientific">Rhizobium fredii</name>
    <name type="common">Sinorhizobium fredii</name>
    <dbReference type="NCBI Taxonomy" id="380"/>
    <lineage>
        <taxon>Bacteria</taxon>
        <taxon>Pseudomonadati</taxon>
        <taxon>Pseudomonadota</taxon>
        <taxon>Alphaproteobacteria</taxon>
        <taxon>Hyphomicrobiales</taxon>
        <taxon>Rhizobiaceae</taxon>
        <taxon>Sinorhizobium/Ensifer group</taxon>
        <taxon>Sinorhizobium</taxon>
    </lineage>
</organism>
<geneLocation type="plasmid" evidence="3">
    <name>psfrenxt3b</name>
</geneLocation>
<keyword evidence="2" id="KW-0614">Plasmid</keyword>
<reference evidence="2 3" key="1">
    <citation type="submission" date="2017-10" db="EMBL/GenBank/DDBJ databases">
        <title>Analysis of the genome sequences of Rhizobium populations associated to common bean (phaseolus vulgaris).</title>
        <authorList>
            <person name="Bustos P."/>
            <person name="Santamaria R.I."/>
            <person name="Miranda-Sanchez F."/>
            <person name="Perez-Carrascal O."/>
            <person name="Juarez S."/>
            <person name="Lozano L."/>
            <person name="Martinez-Flores I."/>
            <person name="Vinuesa P."/>
            <person name="Martinez-Romero E."/>
            <person name="Cevallos M.A."/>
            <person name="Romero D."/>
            <person name="Davila G."/>
            <person name="Gonzalez V."/>
        </authorList>
    </citation>
    <scope>NUCLEOTIDE SEQUENCE [LARGE SCALE GENOMIC DNA]</scope>
    <source>
        <strain evidence="2 3">NXT3</strain>
        <plasmid evidence="3">Plasmid psfrenxt3b</plasmid>
    </source>
</reference>